<comment type="caution">
    <text evidence="1">The sequence shown here is derived from an EMBL/GenBank/DDBJ whole genome shotgun (WGS) entry which is preliminary data.</text>
</comment>
<dbReference type="PANTHER" id="PTHR13237:SF8">
    <property type="entry name" value="SOMETHING ABOUT SILENCING PROTEIN 10"/>
    <property type="match status" value="1"/>
</dbReference>
<proteinExistence type="predicted"/>
<evidence type="ECO:0000313" key="1">
    <source>
        <dbReference type="EMBL" id="KAF9620338.1"/>
    </source>
</evidence>
<dbReference type="Proteomes" id="UP000631114">
    <property type="component" value="Unassembled WGS sequence"/>
</dbReference>
<dbReference type="Pfam" id="PF04000">
    <property type="entry name" value="Sas10_Utp3"/>
    <property type="match status" value="1"/>
</dbReference>
<sequence>MRYLETKQQLLLAYCQAISFYLLLKSEGHSVRDHPVIARLVEIKNLLDKPREKVEVVNGGISEGKENKHEKCKRQVYNDFDYHLHLQFLLPSSLSPLSPNPTRLLAITASSLVPCLICWIINIHCTIRRLETLDDFSDEVMDKDSGNANLSNG</sequence>
<reference evidence="1 2" key="1">
    <citation type="submission" date="2020-10" db="EMBL/GenBank/DDBJ databases">
        <title>The Coptis chinensis genome and diversification of protoberbering-type alkaloids.</title>
        <authorList>
            <person name="Wang B."/>
            <person name="Shu S."/>
            <person name="Song C."/>
            <person name="Liu Y."/>
        </authorList>
    </citation>
    <scope>NUCLEOTIDE SEQUENCE [LARGE SCALE GENOMIC DNA]</scope>
    <source>
        <strain evidence="1">HL-2020</strain>
        <tissue evidence="1">Leaf</tissue>
    </source>
</reference>
<feature type="non-terminal residue" evidence="1">
    <location>
        <position position="1"/>
    </location>
</feature>
<dbReference type="PANTHER" id="PTHR13237">
    <property type="entry name" value="SOMETHING ABOUT SILENCING PROTEIN 10-RELATED"/>
    <property type="match status" value="1"/>
</dbReference>
<dbReference type="GO" id="GO:0032040">
    <property type="term" value="C:small-subunit processome"/>
    <property type="evidence" value="ECO:0007669"/>
    <property type="project" value="TreeGrafter"/>
</dbReference>
<gene>
    <name evidence="1" type="ORF">IFM89_011073</name>
</gene>
<name>A0A835IRI4_9MAGN</name>
<dbReference type="GO" id="GO:0000462">
    <property type="term" value="P:maturation of SSU-rRNA from tricistronic rRNA transcript (SSU-rRNA, 5.8S rRNA, LSU-rRNA)"/>
    <property type="evidence" value="ECO:0007669"/>
    <property type="project" value="TreeGrafter"/>
</dbReference>
<dbReference type="InterPro" id="IPR007146">
    <property type="entry name" value="Sas10/Utp3/C1D"/>
</dbReference>
<organism evidence="1 2">
    <name type="scientific">Coptis chinensis</name>
    <dbReference type="NCBI Taxonomy" id="261450"/>
    <lineage>
        <taxon>Eukaryota</taxon>
        <taxon>Viridiplantae</taxon>
        <taxon>Streptophyta</taxon>
        <taxon>Embryophyta</taxon>
        <taxon>Tracheophyta</taxon>
        <taxon>Spermatophyta</taxon>
        <taxon>Magnoliopsida</taxon>
        <taxon>Ranunculales</taxon>
        <taxon>Ranunculaceae</taxon>
        <taxon>Coptidoideae</taxon>
        <taxon>Coptis</taxon>
    </lineage>
</organism>
<evidence type="ECO:0000313" key="2">
    <source>
        <dbReference type="Proteomes" id="UP000631114"/>
    </source>
</evidence>
<keyword evidence="2" id="KW-1185">Reference proteome</keyword>
<accession>A0A835IRI4</accession>
<dbReference type="EMBL" id="JADFTS010000002">
    <property type="protein sequence ID" value="KAF9620338.1"/>
    <property type="molecule type" value="Genomic_DNA"/>
</dbReference>
<protein>
    <submittedName>
        <fullName evidence="1">Uncharacterized protein</fullName>
    </submittedName>
</protein>
<dbReference type="AlphaFoldDB" id="A0A835IRI4"/>
<dbReference type="OrthoDB" id="1924577at2759"/>